<evidence type="ECO:0008006" key="4">
    <source>
        <dbReference type="Google" id="ProtNLM"/>
    </source>
</evidence>
<dbReference type="Proteomes" id="UP000190675">
    <property type="component" value="Chromosome I"/>
</dbReference>
<feature type="transmembrane region" description="Helical" evidence="1">
    <location>
        <begin position="34"/>
        <end position="54"/>
    </location>
</feature>
<name>A0A1M5HUM8_9BRAD</name>
<keyword evidence="1" id="KW-0812">Transmembrane</keyword>
<dbReference type="EMBL" id="LT670818">
    <property type="protein sequence ID" value="SHG19671.1"/>
    <property type="molecule type" value="Genomic_DNA"/>
</dbReference>
<dbReference type="AlphaFoldDB" id="A0A1M5HUM8"/>
<reference evidence="2 3" key="1">
    <citation type="submission" date="2016-11" db="EMBL/GenBank/DDBJ databases">
        <authorList>
            <person name="Jaros S."/>
            <person name="Januszkiewicz K."/>
            <person name="Wedrychowicz H."/>
        </authorList>
    </citation>
    <scope>NUCLEOTIDE SEQUENCE [LARGE SCALE GENOMIC DNA]</scope>
    <source>
        <strain evidence="2 3">GAS242</strain>
    </source>
</reference>
<keyword evidence="1" id="KW-1133">Transmembrane helix</keyword>
<evidence type="ECO:0000313" key="3">
    <source>
        <dbReference type="Proteomes" id="UP000190675"/>
    </source>
</evidence>
<sequence length="66" mass="7311">MLASILFVILVLALMSWCGHLTAKFAAQRGRSRGVWFLLGTLFFPIPSIVLAFLPPHSREKAVISN</sequence>
<organism evidence="2 3">
    <name type="scientific">Bradyrhizobium erythrophlei</name>
    <dbReference type="NCBI Taxonomy" id="1437360"/>
    <lineage>
        <taxon>Bacteria</taxon>
        <taxon>Pseudomonadati</taxon>
        <taxon>Pseudomonadota</taxon>
        <taxon>Alphaproteobacteria</taxon>
        <taxon>Hyphomicrobiales</taxon>
        <taxon>Nitrobacteraceae</taxon>
        <taxon>Bradyrhizobium</taxon>
    </lineage>
</organism>
<protein>
    <recommendedName>
        <fullName evidence="4">Phospholipase_D-nuclease N-terminal</fullName>
    </recommendedName>
</protein>
<accession>A0A1M5HUM8</accession>
<evidence type="ECO:0000256" key="1">
    <source>
        <dbReference type="SAM" id="Phobius"/>
    </source>
</evidence>
<gene>
    <name evidence="2" type="ORF">SAMN05444169_1062</name>
</gene>
<evidence type="ECO:0000313" key="2">
    <source>
        <dbReference type="EMBL" id="SHG19671.1"/>
    </source>
</evidence>
<keyword evidence="1" id="KW-0472">Membrane</keyword>
<proteinExistence type="predicted"/>